<organism evidence="2 3">
    <name type="scientific">Micrococcus terreus</name>
    <dbReference type="NCBI Taxonomy" id="574650"/>
    <lineage>
        <taxon>Bacteria</taxon>
        <taxon>Bacillati</taxon>
        <taxon>Actinomycetota</taxon>
        <taxon>Actinomycetes</taxon>
        <taxon>Micrococcales</taxon>
        <taxon>Micrococcaceae</taxon>
        <taxon>Micrococcus</taxon>
    </lineage>
</organism>
<name>A0A1I7MTB9_9MICC</name>
<keyword evidence="1" id="KW-0472">Membrane</keyword>
<evidence type="ECO:0000256" key="1">
    <source>
        <dbReference type="SAM" id="Phobius"/>
    </source>
</evidence>
<dbReference type="Proteomes" id="UP000198881">
    <property type="component" value="Unassembled WGS sequence"/>
</dbReference>
<dbReference type="STRING" id="574650.SAMN04487966_1246"/>
<evidence type="ECO:0000313" key="2">
    <source>
        <dbReference type="EMBL" id="SFV25180.1"/>
    </source>
</evidence>
<sequence>MYALRIGPSTTNATYSSWPAVFQDVVGGPAFLVVVALAAAIAGMPLVVAMRERWPAHLRTRATVRRWIASEILWRPVAVAAVVAVCILVCGLVVFGWVAPRSSGLVDPSGYGEPDEVARMVDGSYPLYAAAGRSSVGFVVLSALWAGLHAGLIALMSALAALLIRNRVLALLAPAVLLIGASIGLELTVGPAASPLITWVHPGGLLPSNLIAAAIPGLLLGLVCGAMAVVLLRRAPQMDRFS</sequence>
<proteinExistence type="predicted"/>
<evidence type="ECO:0008006" key="4">
    <source>
        <dbReference type="Google" id="ProtNLM"/>
    </source>
</evidence>
<feature type="transmembrane region" description="Helical" evidence="1">
    <location>
        <begin position="136"/>
        <end position="162"/>
    </location>
</feature>
<gene>
    <name evidence="2" type="ORF">SAMN04487966_1246</name>
</gene>
<accession>A0A1I7MTB9</accession>
<feature type="transmembrane region" description="Helical" evidence="1">
    <location>
        <begin position="72"/>
        <end position="99"/>
    </location>
</feature>
<dbReference type="RefSeq" id="WP_143109534.1">
    <property type="nucleotide sequence ID" value="NZ_FPCG01000024.1"/>
</dbReference>
<keyword evidence="1" id="KW-1133">Transmembrane helix</keyword>
<protein>
    <recommendedName>
        <fullName evidence="4">ABC-2 family transporter protein</fullName>
    </recommendedName>
</protein>
<dbReference type="AlphaFoldDB" id="A0A1I7MTB9"/>
<dbReference type="EMBL" id="FPCG01000024">
    <property type="protein sequence ID" value="SFV25180.1"/>
    <property type="molecule type" value="Genomic_DNA"/>
</dbReference>
<reference evidence="2 3" key="1">
    <citation type="submission" date="2016-10" db="EMBL/GenBank/DDBJ databases">
        <authorList>
            <person name="de Groot N.N."/>
        </authorList>
    </citation>
    <scope>NUCLEOTIDE SEQUENCE [LARGE SCALE GENOMIC DNA]</scope>
    <source>
        <strain evidence="2 3">CGMCC 1.7054</strain>
    </source>
</reference>
<keyword evidence="1" id="KW-0812">Transmembrane</keyword>
<feature type="transmembrane region" description="Helical" evidence="1">
    <location>
        <begin position="169"/>
        <end position="190"/>
    </location>
</feature>
<feature type="transmembrane region" description="Helical" evidence="1">
    <location>
        <begin position="210"/>
        <end position="232"/>
    </location>
</feature>
<keyword evidence="3" id="KW-1185">Reference proteome</keyword>
<feature type="transmembrane region" description="Helical" evidence="1">
    <location>
        <begin position="30"/>
        <end position="51"/>
    </location>
</feature>
<evidence type="ECO:0000313" key="3">
    <source>
        <dbReference type="Proteomes" id="UP000198881"/>
    </source>
</evidence>